<dbReference type="EMBL" id="QROY01000002">
    <property type="protein sequence ID" value="RHL71144.1"/>
    <property type="molecule type" value="Genomic_DNA"/>
</dbReference>
<accession>A0A415MEU3</accession>
<comment type="caution">
    <text evidence="1">The sequence shown here is derived from an EMBL/GenBank/DDBJ whole genome shotgun (WGS) entry which is preliminary data.</text>
</comment>
<dbReference type="Proteomes" id="UP000285201">
    <property type="component" value="Unassembled WGS sequence"/>
</dbReference>
<gene>
    <name evidence="1" type="ORF">DW007_03070</name>
</gene>
<sequence length="68" mass="8077">MTDYDNAERLRKHYLLDTTKHKTKNICRAKPNWNGCDYCDVYAGSGEECWNQKSDFKCCHCERIEVIK</sequence>
<evidence type="ECO:0000313" key="2">
    <source>
        <dbReference type="Proteomes" id="UP000285201"/>
    </source>
</evidence>
<reference evidence="1 2" key="1">
    <citation type="submission" date="2018-08" db="EMBL/GenBank/DDBJ databases">
        <title>A genome reference for cultivated species of the human gut microbiota.</title>
        <authorList>
            <person name="Zou Y."/>
            <person name="Xue W."/>
            <person name="Luo G."/>
        </authorList>
    </citation>
    <scope>NUCLEOTIDE SEQUENCE [LARGE SCALE GENOMIC DNA]</scope>
    <source>
        <strain evidence="1 2">AF36-7BH</strain>
    </source>
</reference>
<proteinExistence type="predicted"/>
<evidence type="ECO:0000313" key="1">
    <source>
        <dbReference type="EMBL" id="RHL71144.1"/>
    </source>
</evidence>
<name>A0A415MEU3_9FIRM</name>
<dbReference type="AlphaFoldDB" id="A0A415MEU3"/>
<protein>
    <submittedName>
        <fullName evidence="1">Uncharacterized protein</fullName>
    </submittedName>
</protein>
<organism evidence="1 2">
    <name type="scientific">Lachnospira eligens</name>
    <dbReference type="NCBI Taxonomy" id="39485"/>
    <lineage>
        <taxon>Bacteria</taxon>
        <taxon>Bacillati</taxon>
        <taxon>Bacillota</taxon>
        <taxon>Clostridia</taxon>
        <taxon>Lachnospirales</taxon>
        <taxon>Lachnospiraceae</taxon>
        <taxon>Lachnospira</taxon>
    </lineage>
</organism>